<dbReference type="AlphaFoldDB" id="X1KVC7"/>
<evidence type="ECO:0000256" key="1">
    <source>
        <dbReference type="ARBA" id="ARBA00022598"/>
    </source>
</evidence>
<dbReference type="InterPro" id="IPR011054">
    <property type="entry name" value="Rudment_hybrid_motif"/>
</dbReference>
<dbReference type="GO" id="GO:0005524">
    <property type="term" value="F:ATP binding"/>
    <property type="evidence" value="ECO:0007669"/>
    <property type="project" value="UniProtKB-KW"/>
</dbReference>
<dbReference type="InterPro" id="IPR051602">
    <property type="entry name" value="ACC_Biotin_Carboxylase"/>
</dbReference>
<sequence>FQKLFEEAPSPFLDEQERKKIRMLAVNLGKYLRYQGAGTVEFLADENKNLYFLEVNPRLQVEHPVTEAVTGIDIVEQQIRIAQGQGIPFSQDDIFFNGWAMEARINAEDPKKNFRPSPGIIQKYIPPGGQRIFLHTFLHEGQEIYPYFDSLLAKVIAHGKTRKEAISRLKRALDEIVIEGVPTTIPLFKLLLKNEDFLKGNFTTNFIEKSNILEKLSPQPCIRMPVKIKDMEKKEIAQIVFQIYKSLRLDKTLPEKRSLVSNWVMAERLKMFKE</sequence>
<dbReference type="PROSITE" id="PS50979">
    <property type="entry name" value="BC"/>
    <property type="match status" value="1"/>
</dbReference>
<comment type="caution">
    <text evidence="6">The sequence shown here is derived from an EMBL/GenBank/DDBJ whole genome shotgun (WGS) entry which is preliminary data.</text>
</comment>
<dbReference type="PANTHER" id="PTHR48095">
    <property type="entry name" value="PYRUVATE CARBOXYLASE SUBUNIT A"/>
    <property type="match status" value="1"/>
</dbReference>
<dbReference type="InterPro" id="IPR011764">
    <property type="entry name" value="Biotin_carboxylation_dom"/>
</dbReference>
<evidence type="ECO:0000259" key="5">
    <source>
        <dbReference type="PROSITE" id="PS50979"/>
    </source>
</evidence>
<name>X1KVC7_9ZZZZ</name>
<evidence type="ECO:0000256" key="2">
    <source>
        <dbReference type="ARBA" id="ARBA00022741"/>
    </source>
</evidence>
<dbReference type="PANTHER" id="PTHR48095:SF2">
    <property type="entry name" value="BIOTIN CARBOXYLASE, CHLOROPLASTIC"/>
    <property type="match status" value="1"/>
</dbReference>
<dbReference type="SMART" id="SM00878">
    <property type="entry name" value="Biotin_carb_C"/>
    <property type="match status" value="1"/>
</dbReference>
<dbReference type="Pfam" id="PF02786">
    <property type="entry name" value="CPSase_L_D2"/>
    <property type="match status" value="1"/>
</dbReference>
<dbReference type="Gene3D" id="3.30.470.20">
    <property type="entry name" value="ATP-grasp fold, B domain"/>
    <property type="match status" value="1"/>
</dbReference>
<evidence type="ECO:0008006" key="7">
    <source>
        <dbReference type="Google" id="ProtNLM"/>
    </source>
</evidence>
<feature type="domain" description="ATP-grasp" evidence="4">
    <location>
        <begin position="13"/>
        <end position="83"/>
    </location>
</feature>
<dbReference type="PROSITE" id="PS00867">
    <property type="entry name" value="CPSASE_2"/>
    <property type="match status" value="1"/>
</dbReference>
<proteinExistence type="predicted"/>
<protein>
    <recommendedName>
        <fullName evidence="7">Biotin carboxylation domain-containing protein</fullName>
    </recommendedName>
</protein>
<keyword evidence="1" id="KW-0436">Ligase</keyword>
<dbReference type="Pfam" id="PF02785">
    <property type="entry name" value="Biotin_carb_C"/>
    <property type="match status" value="1"/>
</dbReference>
<dbReference type="GO" id="GO:0046872">
    <property type="term" value="F:metal ion binding"/>
    <property type="evidence" value="ECO:0007669"/>
    <property type="project" value="InterPro"/>
</dbReference>
<organism evidence="6">
    <name type="scientific">marine sediment metagenome</name>
    <dbReference type="NCBI Taxonomy" id="412755"/>
    <lineage>
        <taxon>unclassified sequences</taxon>
        <taxon>metagenomes</taxon>
        <taxon>ecological metagenomes</taxon>
    </lineage>
</organism>
<keyword evidence="2" id="KW-0547">Nucleotide-binding</keyword>
<reference evidence="6" key="1">
    <citation type="journal article" date="2014" name="Front. Microbiol.">
        <title>High frequency of phylogenetically diverse reductive dehalogenase-homologous genes in deep subseafloor sedimentary metagenomes.</title>
        <authorList>
            <person name="Kawai M."/>
            <person name="Futagami T."/>
            <person name="Toyoda A."/>
            <person name="Takaki Y."/>
            <person name="Nishi S."/>
            <person name="Hori S."/>
            <person name="Arai W."/>
            <person name="Tsubouchi T."/>
            <person name="Morono Y."/>
            <person name="Uchiyama I."/>
            <person name="Ito T."/>
            <person name="Fujiyama A."/>
            <person name="Inagaki F."/>
            <person name="Takami H."/>
        </authorList>
    </citation>
    <scope>NUCLEOTIDE SEQUENCE</scope>
    <source>
        <strain evidence="6">Expedition CK06-06</strain>
    </source>
</reference>
<evidence type="ECO:0000259" key="4">
    <source>
        <dbReference type="PROSITE" id="PS50975"/>
    </source>
</evidence>
<dbReference type="InterPro" id="IPR005479">
    <property type="entry name" value="CPAse_ATP-bd"/>
</dbReference>
<keyword evidence="3" id="KW-0067">ATP-binding</keyword>
<evidence type="ECO:0000313" key="6">
    <source>
        <dbReference type="EMBL" id="GAH94114.1"/>
    </source>
</evidence>
<dbReference type="InterPro" id="IPR005482">
    <property type="entry name" value="Biotin_COase_C"/>
</dbReference>
<dbReference type="PROSITE" id="PS50975">
    <property type="entry name" value="ATP_GRASP"/>
    <property type="match status" value="1"/>
</dbReference>
<dbReference type="SUPFAM" id="SSF51246">
    <property type="entry name" value="Rudiment single hybrid motif"/>
    <property type="match status" value="1"/>
</dbReference>
<dbReference type="GO" id="GO:0016874">
    <property type="term" value="F:ligase activity"/>
    <property type="evidence" value="ECO:0007669"/>
    <property type="project" value="UniProtKB-KW"/>
</dbReference>
<dbReference type="EMBL" id="BARV01002612">
    <property type="protein sequence ID" value="GAH94114.1"/>
    <property type="molecule type" value="Genomic_DNA"/>
</dbReference>
<gene>
    <name evidence="6" type="ORF">S06H3_06664</name>
</gene>
<dbReference type="InterPro" id="IPR011761">
    <property type="entry name" value="ATP-grasp"/>
</dbReference>
<accession>X1KVC7</accession>
<feature type="domain" description="Biotin carboxylation" evidence="5">
    <location>
        <begin position="1"/>
        <end position="212"/>
    </location>
</feature>
<evidence type="ECO:0000256" key="3">
    <source>
        <dbReference type="ARBA" id="ARBA00022840"/>
    </source>
</evidence>
<feature type="non-terminal residue" evidence="6">
    <location>
        <position position="1"/>
    </location>
</feature>
<dbReference type="SUPFAM" id="SSF56059">
    <property type="entry name" value="Glutathione synthetase ATP-binding domain-like"/>
    <property type="match status" value="1"/>
</dbReference>